<keyword evidence="2" id="KW-1185">Reference proteome</keyword>
<reference evidence="1 2" key="1">
    <citation type="journal article" date="2021" name="Commun. Biol.">
        <title>The genome of Shorea leprosula (Dipterocarpaceae) highlights the ecological relevance of drought in aseasonal tropical rainforests.</title>
        <authorList>
            <person name="Ng K.K.S."/>
            <person name="Kobayashi M.J."/>
            <person name="Fawcett J.A."/>
            <person name="Hatakeyama M."/>
            <person name="Paape T."/>
            <person name="Ng C.H."/>
            <person name="Ang C.C."/>
            <person name="Tnah L.H."/>
            <person name="Lee C.T."/>
            <person name="Nishiyama T."/>
            <person name="Sese J."/>
            <person name="O'Brien M.J."/>
            <person name="Copetti D."/>
            <person name="Mohd Noor M.I."/>
            <person name="Ong R.C."/>
            <person name="Putra M."/>
            <person name="Sireger I.Z."/>
            <person name="Indrioko S."/>
            <person name="Kosugi Y."/>
            <person name="Izuno A."/>
            <person name="Isagi Y."/>
            <person name="Lee S.L."/>
            <person name="Shimizu K.K."/>
        </authorList>
    </citation>
    <scope>NUCLEOTIDE SEQUENCE [LARGE SCALE GENOMIC DNA]</scope>
    <source>
        <strain evidence="1">214</strain>
    </source>
</reference>
<gene>
    <name evidence="1" type="ORF">SLEP1_g24289</name>
</gene>
<comment type="caution">
    <text evidence="1">The sequence shown here is derived from an EMBL/GenBank/DDBJ whole genome shotgun (WGS) entry which is preliminary data.</text>
</comment>
<proteinExistence type="predicted"/>
<dbReference type="AlphaFoldDB" id="A0AAV5JFF5"/>
<organism evidence="1 2">
    <name type="scientific">Rubroshorea leprosula</name>
    <dbReference type="NCBI Taxonomy" id="152421"/>
    <lineage>
        <taxon>Eukaryota</taxon>
        <taxon>Viridiplantae</taxon>
        <taxon>Streptophyta</taxon>
        <taxon>Embryophyta</taxon>
        <taxon>Tracheophyta</taxon>
        <taxon>Spermatophyta</taxon>
        <taxon>Magnoliopsida</taxon>
        <taxon>eudicotyledons</taxon>
        <taxon>Gunneridae</taxon>
        <taxon>Pentapetalae</taxon>
        <taxon>rosids</taxon>
        <taxon>malvids</taxon>
        <taxon>Malvales</taxon>
        <taxon>Dipterocarpaceae</taxon>
        <taxon>Rubroshorea</taxon>
    </lineage>
</organism>
<evidence type="ECO:0000313" key="1">
    <source>
        <dbReference type="EMBL" id="GKV13249.1"/>
    </source>
</evidence>
<protein>
    <submittedName>
        <fullName evidence="1">Uncharacterized protein</fullName>
    </submittedName>
</protein>
<dbReference type="EMBL" id="BPVZ01000038">
    <property type="protein sequence ID" value="GKV13249.1"/>
    <property type="molecule type" value="Genomic_DNA"/>
</dbReference>
<sequence length="251" mass="28105">MKSESFFCGRRFCVLHLLGFLANPPRRWVPCKPRRWVRKEPKCARFTRTLAWVRVPCELRTQHLGSRSLRTQALGSQGTQSCWVCKEPKRAGFARTLAWVRVPCELQTQRLGSQGTQACWVRKEPKRVGFARNPSVLGSQGRLPGLTPNLACLGSVEPSTLGFGSLRTQRLGSQGTQVCWVRKEPKRAGFLQTQHGWVPCEPRQGKAVAGFLCRCWVRFFNSNLPVARLLQVLGSKSNLAGGGFHFKPSGC</sequence>
<dbReference type="Proteomes" id="UP001054252">
    <property type="component" value="Unassembled WGS sequence"/>
</dbReference>
<accession>A0AAV5JFF5</accession>
<evidence type="ECO:0000313" key="2">
    <source>
        <dbReference type="Proteomes" id="UP001054252"/>
    </source>
</evidence>
<name>A0AAV5JFF5_9ROSI</name>